<sequence>MQVYNELMAETDEEVQRNWARGRRGAEHSLSGTAADESGRGHSAGIYLGVDDQLTTGGSRSLAESAEEVSNVNVEEPEGERQKNVFRHHIGEHSIIDSTTSHTAGSHVPYFAFSETDVMEIEEERRSQSHPEKPLKL</sequence>
<dbReference type="AlphaFoldDB" id="A0A915EFE1"/>
<evidence type="ECO:0000313" key="3">
    <source>
        <dbReference type="WBParaSite" id="jg5499"/>
    </source>
</evidence>
<dbReference type="Proteomes" id="UP000887574">
    <property type="component" value="Unplaced"/>
</dbReference>
<evidence type="ECO:0000256" key="1">
    <source>
        <dbReference type="SAM" id="MobiDB-lite"/>
    </source>
</evidence>
<feature type="region of interest" description="Disordered" evidence="1">
    <location>
        <begin position="18"/>
        <end position="43"/>
    </location>
</feature>
<accession>A0A915EFE1</accession>
<reference evidence="3" key="1">
    <citation type="submission" date="2022-11" db="UniProtKB">
        <authorList>
            <consortium name="WormBaseParasite"/>
        </authorList>
    </citation>
    <scope>IDENTIFICATION</scope>
</reference>
<organism evidence="2 3">
    <name type="scientific">Ditylenchus dipsaci</name>
    <dbReference type="NCBI Taxonomy" id="166011"/>
    <lineage>
        <taxon>Eukaryota</taxon>
        <taxon>Metazoa</taxon>
        <taxon>Ecdysozoa</taxon>
        <taxon>Nematoda</taxon>
        <taxon>Chromadorea</taxon>
        <taxon>Rhabditida</taxon>
        <taxon>Tylenchina</taxon>
        <taxon>Tylenchomorpha</taxon>
        <taxon>Sphaerularioidea</taxon>
        <taxon>Anguinidae</taxon>
        <taxon>Anguininae</taxon>
        <taxon>Ditylenchus</taxon>
    </lineage>
</organism>
<name>A0A915EFE1_9BILA</name>
<protein>
    <submittedName>
        <fullName evidence="3">Uncharacterized protein</fullName>
    </submittedName>
</protein>
<keyword evidence="2" id="KW-1185">Reference proteome</keyword>
<dbReference type="WBParaSite" id="jg5499">
    <property type="protein sequence ID" value="jg5499"/>
    <property type="gene ID" value="jg5499"/>
</dbReference>
<proteinExistence type="predicted"/>
<evidence type="ECO:0000313" key="2">
    <source>
        <dbReference type="Proteomes" id="UP000887574"/>
    </source>
</evidence>